<dbReference type="Proteomes" id="UP001174136">
    <property type="component" value="Unassembled WGS sequence"/>
</dbReference>
<evidence type="ECO:0000313" key="3">
    <source>
        <dbReference type="EMBL" id="KAK0147912.1"/>
    </source>
</evidence>
<comment type="caution">
    <text evidence="3">The sequence shown here is derived from an EMBL/GenBank/DDBJ whole genome shotgun (WGS) entry which is preliminary data.</text>
</comment>
<evidence type="ECO:0000256" key="2">
    <source>
        <dbReference type="ARBA" id="ARBA00023242"/>
    </source>
</evidence>
<dbReference type="PROSITE" id="PS00354">
    <property type="entry name" value="HMGI_Y"/>
    <property type="match status" value="1"/>
</dbReference>
<sequence>MRWLGHLVRMPPGHLPGEVFRACPTGRRPRGRPRTRWRDYVSRLAWERLGIPREELDEVAGEREVWASLLRLLPPVTRPWISGRKRKKRAPNAANGMSGSSIRLKHFPYTVNEEVNCGGSA</sequence>
<dbReference type="AlphaFoldDB" id="A0AA47MWH5"/>
<keyword evidence="4" id="KW-1185">Reference proteome</keyword>
<evidence type="ECO:0000256" key="1">
    <source>
        <dbReference type="ARBA" id="ARBA00004123"/>
    </source>
</evidence>
<keyword evidence="2" id="KW-0539">Nucleus</keyword>
<dbReference type="GO" id="GO:0005634">
    <property type="term" value="C:nucleus"/>
    <property type="evidence" value="ECO:0007669"/>
    <property type="project" value="UniProtKB-SubCell"/>
</dbReference>
<reference evidence="3" key="1">
    <citation type="journal article" date="2023" name="Front. Mar. Sci.">
        <title>A new Merluccius polli reference genome to investigate the effects of global change in West African waters.</title>
        <authorList>
            <person name="Mateo J.L."/>
            <person name="Blanco-Fernandez C."/>
            <person name="Garcia-Vazquez E."/>
            <person name="Machado-Schiaffino G."/>
        </authorList>
    </citation>
    <scope>NUCLEOTIDE SEQUENCE</scope>
    <source>
        <strain evidence="3">C29</strain>
        <tissue evidence="3">Fin</tissue>
    </source>
</reference>
<proteinExistence type="predicted"/>
<protein>
    <submittedName>
        <fullName evidence="3">Uncharacterized protein</fullName>
    </submittedName>
</protein>
<comment type="subcellular location">
    <subcellularLocation>
        <location evidence="1">Nucleus</location>
    </subcellularLocation>
</comment>
<dbReference type="GO" id="GO:0006355">
    <property type="term" value="P:regulation of DNA-templated transcription"/>
    <property type="evidence" value="ECO:0007669"/>
    <property type="project" value="InterPro"/>
</dbReference>
<organism evidence="3 4">
    <name type="scientific">Merluccius polli</name>
    <name type="common">Benguela hake</name>
    <name type="synonym">Merluccius cadenati</name>
    <dbReference type="NCBI Taxonomy" id="89951"/>
    <lineage>
        <taxon>Eukaryota</taxon>
        <taxon>Metazoa</taxon>
        <taxon>Chordata</taxon>
        <taxon>Craniata</taxon>
        <taxon>Vertebrata</taxon>
        <taxon>Euteleostomi</taxon>
        <taxon>Actinopterygii</taxon>
        <taxon>Neopterygii</taxon>
        <taxon>Teleostei</taxon>
        <taxon>Neoteleostei</taxon>
        <taxon>Acanthomorphata</taxon>
        <taxon>Zeiogadaria</taxon>
        <taxon>Gadariae</taxon>
        <taxon>Gadiformes</taxon>
        <taxon>Gadoidei</taxon>
        <taxon>Merlucciidae</taxon>
        <taxon>Merluccius</taxon>
    </lineage>
</organism>
<dbReference type="EMBL" id="JAOPHQ010002277">
    <property type="protein sequence ID" value="KAK0147912.1"/>
    <property type="molecule type" value="Genomic_DNA"/>
</dbReference>
<name>A0AA47MWH5_MERPO</name>
<dbReference type="InterPro" id="IPR000637">
    <property type="entry name" value="HMGI/Y_DNA-bd_CS"/>
</dbReference>
<accession>A0AA47MWH5</accession>
<gene>
    <name evidence="3" type="ORF">N1851_012373</name>
</gene>
<evidence type="ECO:0000313" key="4">
    <source>
        <dbReference type="Proteomes" id="UP001174136"/>
    </source>
</evidence>